<dbReference type="EMBL" id="GBXM01050077">
    <property type="protein sequence ID" value="JAH58500.1"/>
    <property type="molecule type" value="Transcribed_RNA"/>
</dbReference>
<reference evidence="2" key="2">
    <citation type="journal article" date="2015" name="Fish Shellfish Immunol.">
        <title>Early steps in the European eel (Anguilla anguilla)-Vibrio vulnificus interaction in the gills: Role of the RtxA13 toxin.</title>
        <authorList>
            <person name="Callol A."/>
            <person name="Pajuelo D."/>
            <person name="Ebbesson L."/>
            <person name="Teles M."/>
            <person name="MacKenzie S."/>
            <person name="Amaro C."/>
        </authorList>
    </citation>
    <scope>NUCLEOTIDE SEQUENCE</scope>
</reference>
<accession>A0A0E9TZY6</accession>
<organism evidence="2">
    <name type="scientific">Anguilla anguilla</name>
    <name type="common">European freshwater eel</name>
    <name type="synonym">Muraena anguilla</name>
    <dbReference type="NCBI Taxonomy" id="7936"/>
    <lineage>
        <taxon>Eukaryota</taxon>
        <taxon>Metazoa</taxon>
        <taxon>Chordata</taxon>
        <taxon>Craniata</taxon>
        <taxon>Vertebrata</taxon>
        <taxon>Euteleostomi</taxon>
        <taxon>Actinopterygii</taxon>
        <taxon>Neopterygii</taxon>
        <taxon>Teleostei</taxon>
        <taxon>Anguilliformes</taxon>
        <taxon>Anguillidae</taxon>
        <taxon>Anguilla</taxon>
    </lineage>
</organism>
<dbReference type="AlphaFoldDB" id="A0A0E9TZY6"/>
<keyword evidence="1" id="KW-0732">Signal</keyword>
<sequence>MLFLKGWLNFLYLLCEEFYFALEELLRVFHILFNIIACPHIHQDTINII</sequence>
<feature type="chain" id="PRO_5013085177" evidence="1">
    <location>
        <begin position="16"/>
        <end position="49"/>
    </location>
</feature>
<feature type="signal peptide" evidence="1">
    <location>
        <begin position="1"/>
        <end position="15"/>
    </location>
</feature>
<reference evidence="2" key="1">
    <citation type="submission" date="2014-11" db="EMBL/GenBank/DDBJ databases">
        <authorList>
            <person name="Amaro Gonzalez C."/>
        </authorList>
    </citation>
    <scope>NUCLEOTIDE SEQUENCE</scope>
</reference>
<protein>
    <submittedName>
        <fullName evidence="2">Uncharacterized protein</fullName>
    </submittedName>
</protein>
<evidence type="ECO:0000313" key="2">
    <source>
        <dbReference type="EMBL" id="JAH58500.1"/>
    </source>
</evidence>
<name>A0A0E9TZY6_ANGAN</name>
<evidence type="ECO:0000256" key="1">
    <source>
        <dbReference type="SAM" id="SignalP"/>
    </source>
</evidence>
<proteinExistence type="predicted"/>